<dbReference type="SMART" id="SM00257">
    <property type="entry name" value="LysM"/>
    <property type="match status" value="1"/>
</dbReference>
<dbReference type="EMBL" id="BAAATA010000031">
    <property type="protein sequence ID" value="GAA2502148.1"/>
    <property type="molecule type" value="Genomic_DNA"/>
</dbReference>
<name>A0ABN3MIC4_9ACTN</name>
<proteinExistence type="inferred from homology"/>
<dbReference type="RefSeq" id="WP_344384888.1">
    <property type="nucleotide sequence ID" value="NZ_BAAATA010000031.1"/>
</dbReference>
<feature type="chain" id="PRO_5046373546" evidence="4">
    <location>
        <begin position="42"/>
        <end position="335"/>
    </location>
</feature>
<feature type="compositionally biased region" description="Basic and acidic residues" evidence="3">
    <location>
        <begin position="209"/>
        <end position="222"/>
    </location>
</feature>
<feature type="region of interest" description="Disordered" evidence="3">
    <location>
        <begin position="167"/>
        <end position="290"/>
    </location>
</feature>
<gene>
    <name evidence="6" type="primary">rpfC</name>
    <name evidence="6" type="ORF">GCM10010406_43260</name>
</gene>
<feature type="compositionally biased region" description="Basic and acidic residues" evidence="3">
    <location>
        <begin position="167"/>
        <end position="176"/>
    </location>
</feature>
<reference evidence="6 7" key="1">
    <citation type="journal article" date="2019" name="Int. J. Syst. Evol. Microbiol.">
        <title>The Global Catalogue of Microorganisms (GCM) 10K type strain sequencing project: providing services to taxonomists for standard genome sequencing and annotation.</title>
        <authorList>
            <consortium name="The Broad Institute Genomics Platform"/>
            <consortium name="The Broad Institute Genome Sequencing Center for Infectious Disease"/>
            <person name="Wu L."/>
            <person name="Ma J."/>
        </authorList>
    </citation>
    <scope>NUCLEOTIDE SEQUENCE [LARGE SCALE GENOMIC DNA]</scope>
    <source>
        <strain evidence="6 7">JCM 6307</strain>
    </source>
</reference>
<evidence type="ECO:0000256" key="2">
    <source>
        <dbReference type="ARBA" id="ARBA00022801"/>
    </source>
</evidence>
<feature type="compositionally biased region" description="Low complexity" evidence="3">
    <location>
        <begin position="223"/>
        <end position="238"/>
    </location>
</feature>
<dbReference type="InterPro" id="IPR052196">
    <property type="entry name" value="Bact_Kbp"/>
</dbReference>
<dbReference type="InterPro" id="IPR018392">
    <property type="entry name" value="LysM"/>
</dbReference>
<dbReference type="CDD" id="cd00118">
    <property type="entry name" value="LysM"/>
    <property type="match status" value="1"/>
</dbReference>
<feature type="compositionally biased region" description="Low complexity" evidence="3">
    <location>
        <begin position="252"/>
        <end position="272"/>
    </location>
</feature>
<comment type="caution">
    <text evidence="6">The sequence shown here is derived from an EMBL/GenBank/DDBJ whole genome shotgun (WGS) entry which is preliminary data.</text>
</comment>
<dbReference type="SUPFAM" id="SSF53955">
    <property type="entry name" value="Lysozyme-like"/>
    <property type="match status" value="1"/>
</dbReference>
<sequence length="335" mass="32829">MLLSGNGRHRRPRQAPGFVVAAGATGAGVALPLLGAGAANAAPTEIWDQVAQCETGGDWGTNTGNGFYGGLQLSQATWEAYGGTDFAERADLADRAQQIAVAEKVLGDRGPTAWESCAVMAGLEAGGEPADVQQQAYEGHIVLTPGEGAGSGSGGEDANEDLKKDLKKDGEKEKDAGGAGDGGSDGAPEAGAPGAGAPDSADGTPVDGRYADGADVADRAADGGRAAAEGGAAGAQDGPSRDAAGASEQERAGGSAADGAADGSAEAGAAGRSVDAAPSGGSNGSYVVRPGDTLTRIADSQGVDGGWHGLYSANREALGEDPDLIIPGQELRFGN</sequence>
<accession>A0ABN3MIC4</accession>
<evidence type="ECO:0000256" key="3">
    <source>
        <dbReference type="SAM" id="MobiDB-lite"/>
    </source>
</evidence>
<dbReference type="InterPro" id="IPR036779">
    <property type="entry name" value="LysM_dom_sf"/>
</dbReference>
<dbReference type="Gene3D" id="3.10.350.10">
    <property type="entry name" value="LysM domain"/>
    <property type="match status" value="1"/>
</dbReference>
<evidence type="ECO:0000256" key="4">
    <source>
        <dbReference type="SAM" id="SignalP"/>
    </source>
</evidence>
<dbReference type="Pfam" id="PF01476">
    <property type="entry name" value="LysM"/>
    <property type="match status" value="1"/>
</dbReference>
<feature type="signal peptide" evidence="4">
    <location>
        <begin position="1"/>
        <end position="41"/>
    </location>
</feature>
<dbReference type="InterPro" id="IPR023346">
    <property type="entry name" value="Lysozyme-like_dom_sf"/>
</dbReference>
<feature type="domain" description="LysM" evidence="5">
    <location>
        <begin position="284"/>
        <end position="333"/>
    </location>
</feature>
<feature type="compositionally biased region" description="Low complexity" evidence="3">
    <location>
        <begin position="186"/>
        <end position="208"/>
    </location>
</feature>
<dbReference type="Proteomes" id="UP001501358">
    <property type="component" value="Unassembled WGS sequence"/>
</dbReference>
<dbReference type="SUPFAM" id="SSF54106">
    <property type="entry name" value="LysM domain"/>
    <property type="match status" value="1"/>
</dbReference>
<dbReference type="PANTHER" id="PTHR34700">
    <property type="entry name" value="POTASSIUM BINDING PROTEIN KBP"/>
    <property type="match status" value="1"/>
</dbReference>
<keyword evidence="7" id="KW-1185">Reference proteome</keyword>
<dbReference type="InterPro" id="IPR010618">
    <property type="entry name" value="RPF"/>
</dbReference>
<evidence type="ECO:0000259" key="5">
    <source>
        <dbReference type="PROSITE" id="PS51782"/>
    </source>
</evidence>
<organism evidence="6 7">
    <name type="scientific">Streptomyces thermolineatus</name>
    <dbReference type="NCBI Taxonomy" id="44033"/>
    <lineage>
        <taxon>Bacteria</taxon>
        <taxon>Bacillati</taxon>
        <taxon>Actinomycetota</taxon>
        <taxon>Actinomycetes</taxon>
        <taxon>Kitasatosporales</taxon>
        <taxon>Streptomycetaceae</taxon>
        <taxon>Streptomyces</taxon>
    </lineage>
</organism>
<dbReference type="PANTHER" id="PTHR34700:SF4">
    <property type="entry name" value="PHAGE-LIKE ELEMENT PBSX PROTEIN XKDP"/>
    <property type="match status" value="1"/>
</dbReference>
<protein>
    <submittedName>
        <fullName evidence="6">Resuscitation-promoting factor protein RpfC</fullName>
    </submittedName>
</protein>
<evidence type="ECO:0000313" key="6">
    <source>
        <dbReference type="EMBL" id="GAA2502148.1"/>
    </source>
</evidence>
<dbReference type="CDD" id="cd13925">
    <property type="entry name" value="RPF"/>
    <property type="match status" value="1"/>
</dbReference>
<dbReference type="PROSITE" id="PS51782">
    <property type="entry name" value="LYSM"/>
    <property type="match status" value="1"/>
</dbReference>
<keyword evidence="2" id="KW-0378">Hydrolase</keyword>
<dbReference type="Gene3D" id="1.10.530.10">
    <property type="match status" value="1"/>
</dbReference>
<evidence type="ECO:0000256" key="1">
    <source>
        <dbReference type="ARBA" id="ARBA00010830"/>
    </source>
</evidence>
<dbReference type="Pfam" id="PF06737">
    <property type="entry name" value="Transglycosylas"/>
    <property type="match status" value="1"/>
</dbReference>
<evidence type="ECO:0000313" key="7">
    <source>
        <dbReference type="Proteomes" id="UP001501358"/>
    </source>
</evidence>
<comment type="similarity">
    <text evidence="1">Belongs to the transglycosylase family. Rpf subfamily.</text>
</comment>
<keyword evidence="4" id="KW-0732">Signal</keyword>